<organism evidence="1 2">
    <name type="scientific">Blumeria graminis f. sp. tritici</name>
    <dbReference type="NCBI Taxonomy" id="62690"/>
    <lineage>
        <taxon>Eukaryota</taxon>
        <taxon>Fungi</taxon>
        <taxon>Dikarya</taxon>
        <taxon>Ascomycota</taxon>
        <taxon>Pezizomycotina</taxon>
        <taxon>Leotiomycetes</taxon>
        <taxon>Erysiphales</taxon>
        <taxon>Erysiphaceae</taxon>
        <taxon>Blumeria</taxon>
    </lineage>
</organism>
<sequence>MFWGCFAGPEEGPSLFLEEWGSINSQKYRDKVVPRVDSTVSMKLWLSVMQDNGPAHAASMVKETSQNHSTDFLAGQLA</sequence>
<dbReference type="InterPro" id="IPR036397">
    <property type="entry name" value="RNaseH_sf"/>
</dbReference>
<gene>
    <name evidence="1" type="ORF">BGT96224V316_LOCUS1876</name>
</gene>
<evidence type="ECO:0000313" key="1">
    <source>
        <dbReference type="EMBL" id="VCU40623.1"/>
    </source>
</evidence>
<dbReference type="GO" id="GO:0003676">
    <property type="term" value="F:nucleic acid binding"/>
    <property type="evidence" value="ECO:0007669"/>
    <property type="project" value="InterPro"/>
</dbReference>
<reference evidence="1 2" key="1">
    <citation type="submission" date="2018-08" db="EMBL/GenBank/DDBJ databases">
        <authorList>
            <person name="Muller C M."/>
        </authorList>
    </citation>
    <scope>NUCLEOTIDE SEQUENCE [LARGE SCALE GENOMIC DNA]</scope>
</reference>
<dbReference type="Proteomes" id="UP000324639">
    <property type="component" value="Chromosome Bgt_-03"/>
</dbReference>
<protein>
    <submittedName>
        <fullName evidence="1">Bgt-51659</fullName>
    </submittedName>
</protein>
<dbReference type="EMBL" id="LR026986">
    <property type="protein sequence ID" value="VCU40623.1"/>
    <property type="molecule type" value="Genomic_DNA"/>
</dbReference>
<dbReference type="Gene3D" id="3.30.420.10">
    <property type="entry name" value="Ribonuclease H-like superfamily/Ribonuclease H"/>
    <property type="match status" value="1"/>
</dbReference>
<proteinExistence type="predicted"/>
<accession>A0A9X9LA56</accession>
<name>A0A9X9LA56_BLUGR</name>
<evidence type="ECO:0000313" key="2">
    <source>
        <dbReference type="Proteomes" id="UP000324639"/>
    </source>
</evidence>
<keyword evidence="2" id="KW-1185">Reference proteome</keyword>
<dbReference type="AlphaFoldDB" id="A0A9X9LA56"/>